<keyword evidence="2" id="KW-0175">Coiled coil</keyword>
<accession>A0AAX1MZ69</accession>
<dbReference type="Gene3D" id="6.10.340.10">
    <property type="match status" value="1"/>
</dbReference>
<dbReference type="PANTHER" id="PTHR43156">
    <property type="entry name" value="STAGE II SPORULATION PROTEIN E-RELATED"/>
    <property type="match status" value="1"/>
</dbReference>
<feature type="domain" description="HAMP" evidence="4">
    <location>
        <begin position="306"/>
        <end position="359"/>
    </location>
</feature>
<keyword evidence="1" id="KW-0378">Hydrolase</keyword>
<dbReference type="KEGG" id="fya:KMW28_13305"/>
<dbReference type="GO" id="GO:0016020">
    <property type="term" value="C:membrane"/>
    <property type="evidence" value="ECO:0007669"/>
    <property type="project" value="InterPro"/>
</dbReference>
<feature type="coiled-coil region" evidence="2">
    <location>
        <begin position="532"/>
        <end position="570"/>
    </location>
</feature>
<dbReference type="Pfam" id="PF00672">
    <property type="entry name" value="HAMP"/>
    <property type="match status" value="1"/>
</dbReference>
<dbReference type="InterPro" id="IPR003660">
    <property type="entry name" value="HAMP_dom"/>
</dbReference>
<proteinExistence type="predicted"/>
<keyword evidence="3" id="KW-0472">Membrane</keyword>
<keyword evidence="3" id="KW-0812">Transmembrane</keyword>
<sequence length="850" mass="98021">MKLTPKKRQAKSIKTRLIWSFAANILIIFLLFSVYAYIRSVTNKAEQVALELDEITSNIQDLKSDKQSFLLTETINPSFYETKENDYLTTHEENLNKIQEKLEEMYTNSYVHSAKVIPELRELEKDLQSYSTIFDSLVSVQLKRGFKSYGTEGDMRRSIYSVMNSGYSLDQVKILMLRRHEKDYILRKDTQYEEKLSKVVDQLIGDISRMSIDKYGKIYLNGALEKYRENFRALVKLDEQLGFYGHPGIKDRLDTQLAAIEGKLKSIHHLIVDYNNFWKKLNIVVLIVFALSILSVNAILLFYLLSRLGKPINKLSKSIQKIVEDDFIGELYTIKTKDEIGDLSNDFNYMIERMNERTEEIEIQKEELAQTYDKIETIRQIGAKISKHLKVDKIVQEFYHSLNNTLEFNSFLIGIYQENKLHYRGYSVEGKPYAFDRSISENNHLGVQCYERQEPIVSNNFLSSPELKHFLPVTTSERVNSLVYLPLTSSSKKLGVLAVHSEHINAYSDVQINMLGSIVTYLINALDTAVNYQNMESQVEAKTAEIDKHRQQLLDNNEILQGTLLQLEEKNKQQTSSIQYAKRIQQALLPNISLIRSSFNDAFVFYRPKDIVSGDFYWFEQKGDLIYMAVADCTGHGVPGAFMSILGREILSNLVNSKKFTSPAELLDELHVRIRVVLKQDKMNNKDGMDIGICILDESSNVLKFAGAHHPLYLVRREGGANLIDVIDGNKQSIGGHIFKKKEYEKFKEHTIDLSRRGDILSFYMCTDGYQDQFGGPEGRKFYKKTFRELMSNIADKPMYVQKSLMAIKIDEWMGEHSQTDDILIIGFQPKKETKRITLDLSSIDEILNV</sequence>
<dbReference type="GO" id="GO:0016791">
    <property type="term" value="F:phosphatase activity"/>
    <property type="evidence" value="ECO:0007669"/>
    <property type="project" value="TreeGrafter"/>
</dbReference>
<evidence type="ECO:0000256" key="3">
    <source>
        <dbReference type="SAM" id="Phobius"/>
    </source>
</evidence>
<dbReference type="EMBL" id="CP076132">
    <property type="protein sequence ID" value="QWG00628.1"/>
    <property type="molecule type" value="Genomic_DNA"/>
</dbReference>
<dbReference type="Proteomes" id="UP000678679">
    <property type="component" value="Chromosome 1"/>
</dbReference>
<evidence type="ECO:0000256" key="2">
    <source>
        <dbReference type="SAM" id="Coils"/>
    </source>
</evidence>
<dbReference type="InterPro" id="IPR003018">
    <property type="entry name" value="GAF"/>
</dbReference>
<dbReference type="GO" id="GO:0007165">
    <property type="term" value="P:signal transduction"/>
    <property type="evidence" value="ECO:0007669"/>
    <property type="project" value="InterPro"/>
</dbReference>
<dbReference type="InterPro" id="IPR001932">
    <property type="entry name" value="PPM-type_phosphatase-like_dom"/>
</dbReference>
<dbReference type="SUPFAM" id="SSF158472">
    <property type="entry name" value="HAMP domain-like"/>
    <property type="match status" value="1"/>
</dbReference>
<dbReference type="CDD" id="cd06225">
    <property type="entry name" value="HAMP"/>
    <property type="match status" value="1"/>
</dbReference>
<dbReference type="AlphaFoldDB" id="A0AAX1MZ69"/>
<dbReference type="Pfam" id="PF13185">
    <property type="entry name" value="GAF_2"/>
    <property type="match status" value="1"/>
</dbReference>
<dbReference type="SUPFAM" id="SSF55781">
    <property type="entry name" value="GAF domain-like"/>
    <property type="match status" value="1"/>
</dbReference>
<reference evidence="5 6" key="1">
    <citation type="submission" date="2021-05" db="EMBL/GenBank/DDBJ databases">
        <title>Comparative genomic studies on the polysaccharide-degrading batcterial strains of the Flammeovirga genus.</title>
        <authorList>
            <person name="Zewei F."/>
            <person name="Zheng Z."/>
            <person name="Yu L."/>
            <person name="Ruyue G."/>
            <person name="Yanhong M."/>
            <person name="Yuanyuan C."/>
            <person name="Jingyan G."/>
            <person name="Wenjun H."/>
        </authorList>
    </citation>
    <scope>NUCLEOTIDE SEQUENCE [LARGE SCALE GENOMIC DNA]</scope>
    <source>
        <strain evidence="5 6">NBRC:100898</strain>
    </source>
</reference>
<organism evidence="5 6">
    <name type="scientific">Flammeovirga yaeyamensis</name>
    <dbReference type="NCBI Taxonomy" id="367791"/>
    <lineage>
        <taxon>Bacteria</taxon>
        <taxon>Pseudomonadati</taxon>
        <taxon>Bacteroidota</taxon>
        <taxon>Cytophagia</taxon>
        <taxon>Cytophagales</taxon>
        <taxon>Flammeovirgaceae</taxon>
        <taxon>Flammeovirga</taxon>
    </lineage>
</organism>
<feature type="transmembrane region" description="Helical" evidence="3">
    <location>
        <begin position="283"/>
        <end position="305"/>
    </location>
</feature>
<dbReference type="PROSITE" id="PS50885">
    <property type="entry name" value="HAMP"/>
    <property type="match status" value="1"/>
</dbReference>
<dbReference type="InterPro" id="IPR036457">
    <property type="entry name" value="PPM-type-like_dom_sf"/>
</dbReference>
<protein>
    <submittedName>
        <fullName evidence="5">SpoIIE family protein phosphatase</fullName>
    </submittedName>
</protein>
<feature type="coiled-coil region" evidence="2">
    <location>
        <begin position="38"/>
        <end position="108"/>
    </location>
</feature>
<dbReference type="SMART" id="SM00304">
    <property type="entry name" value="HAMP"/>
    <property type="match status" value="1"/>
</dbReference>
<dbReference type="InterPro" id="IPR029016">
    <property type="entry name" value="GAF-like_dom_sf"/>
</dbReference>
<evidence type="ECO:0000259" key="4">
    <source>
        <dbReference type="PROSITE" id="PS50885"/>
    </source>
</evidence>
<dbReference type="Pfam" id="PF07228">
    <property type="entry name" value="SpoIIE"/>
    <property type="match status" value="1"/>
</dbReference>
<keyword evidence="6" id="KW-1185">Reference proteome</keyword>
<keyword evidence="3" id="KW-1133">Transmembrane helix</keyword>
<dbReference type="Gene3D" id="3.30.450.40">
    <property type="match status" value="1"/>
</dbReference>
<dbReference type="Gene3D" id="3.60.40.10">
    <property type="entry name" value="PPM-type phosphatase domain"/>
    <property type="match status" value="1"/>
</dbReference>
<evidence type="ECO:0000313" key="6">
    <source>
        <dbReference type="Proteomes" id="UP000678679"/>
    </source>
</evidence>
<evidence type="ECO:0000256" key="1">
    <source>
        <dbReference type="ARBA" id="ARBA00022801"/>
    </source>
</evidence>
<name>A0AAX1MZ69_9BACT</name>
<dbReference type="RefSeq" id="WP_169666124.1">
    <property type="nucleotide sequence ID" value="NZ_CP076132.1"/>
</dbReference>
<dbReference type="InterPro" id="IPR052016">
    <property type="entry name" value="Bact_Sigma-Reg"/>
</dbReference>
<gene>
    <name evidence="5" type="ORF">KMW28_13305</name>
</gene>
<evidence type="ECO:0000313" key="5">
    <source>
        <dbReference type="EMBL" id="QWG00628.1"/>
    </source>
</evidence>
<dbReference type="PANTHER" id="PTHR43156:SF9">
    <property type="entry name" value="HAMP DOMAIN-CONTAINING PROTEIN"/>
    <property type="match status" value="1"/>
</dbReference>
<feature type="transmembrane region" description="Helical" evidence="3">
    <location>
        <begin position="21"/>
        <end position="38"/>
    </location>
</feature>